<name>A0A0B2W2D5_TOXCA</name>
<proteinExistence type="inferred from homology"/>
<comment type="similarity">
    <text evidence="2">Belongs to the granulin family.</text>
</comment>
<keyword evidence="3" id="KW-0964">Secreted</keyword>
<organism evidence="6 7">
    <name type="scientific">Toxocara canis</name>
    <name type="common">Canine roundworm</name>
    <dbReference type="NCBI Taxonomy" id="6265"/>
    <lineage>
        <taxon>Eukaryota</taxon>
        <taxon>Metazoa</taxon>
        <taxon>Ecdysozoa</taxon>
        <taxon>Nematoda</taxon>
        <taxon>Chromadorea</taxon>
        <taxon>Rhabditida</taxon>
        <taxon>Spirurina</taxon>
        <taxon>Ascaridomorpha</taxon>
        <taxon>Ascaridoidea</taxon>
        <taxon>Toxocaridae</taxon>
        <taxon>Toxocara</taxon>
    </lineage>
</organism>
<comment type="subcellular location">
    <subcellularLocation>
        <location evidence="1">Secreted</location>
    </subcellularLocation>
</comment>
<evidence type="ECO:0000259" key="5">
    <source>
        <dbReference type="PROSITE" id="PS00799"/>
    </source>
</evidence>
<reference evidence="6 7" key="1">
    <citation type="submission" date="2014-11" db="EMBL/GenBank/DDBJ databases">
        <title>Genetic blueprint of the zoonotic pathogen Toxocara canis.</title>
        <authorList>
            <person name="Zhu X.-Q."/>
            <person name="Korhonen P.K."/>
            <person name="Cai H."/>
            <person name="Young N.D."/>
            <person name="Nejsum P."/>
            <person name="von Samson-Himmelstjerna G."/>
            <person name="Boag P.R."/>
            <person name="Tan P."/>
            <person name="Li Q."/>
            <person name="Min J."/>
            <person name="Yang Y."/>
            <person name="Wang X."/>
            <person name="Fang X."/>
            <person name="Hall R.S."/>
            <person name="Hofmann A."/>
            <person name="Sternberg P.W."/>
            <person name="Jex A.R."/>
            <person name="Gasser R.B."/>
        </authorList>
    </citation>
    <scope>NUCLEOTIDE SEQUENCE [LARGE SCALE GENOMIC DNA]</scope>
    <source>
        <strain evidence="6">PN_DK_2014</strain>
    </source>
</reference>
<dbReference type="STRING" id="6265.A0A0B2W2D5"/>
<evidence type="ECO:0000313" key="7">
    <source>
        <dbReference type="Proteomes" id="UP000031036"/>
    </source>
</evidence>
<sequence length="369" mass="40166">VHSPSHCPRAIILSAICCLLSPQQYSTHPLSTQQMRALLVSLVSAVIVAVSIVKARVCPDGRSACDDTTTCCLADEGVYGCCPLPNAVCCEDYLHCCPEKTRCDVQAQRCVSPDGLSSQIRRKQQARQIKAKFVVCPDHRTKCDDDATCCALGQGRYGCCPMPDAVCCEDHLHCCPEGTECDVEHGMCHSQERGAIMWWKKQHAAKIGQKAAVRTKPASNICTDGTKCTATNKCCEAEDGSYSCCPLKNGLCCKGAQFCCPRGYKCDEGQCYRDDEETVVSKLAIETSPASEDTDEDSVLCADGSACPSTNKCCRSKNNDGSVYYSCCPLRKGVCCEHTCCPRGYQCAEGDKCVFNQKLQTTTRELFNF</sequence>
<dbReference type="PANTHER" id="PTHR12274:SF3">
    <property type="entry name" value="PROGRANULIN"/>
    <property type="match status" value="1"/>
</dbReference>
<comment type="caution">
    <text evidence="6">The sequence shown here is derived from an EMBL/GenBank/DDBJ whole genome shotgun (WGS) entry which is preliminary data.</text>
</comment>
<evidence type="ECO:0000256" key="1">
    <source>
        <dbReference type="ARBA" id="ARBA00004613"/>
    </source>
</evidence>
<dbReference type="AlphaFoldDB" id="A0A0B2W2D5"/>
<evidence type="ECO:0000313" key="6">
    <source>
        <dbReference type="EMBL" id="KHN88158.1"/>
    </source>
</evidence>
<feature type="domain" description="Granulins" evidence="5">
    <location>
        <begin position="90"/>
        <end position="103"/>
    </location>
</feature>
<feature type="domain" description="Granulins" evidence="5">
    <location>
        <begin position="168"/>
        <end position="181"/>
    </location>
</feature>
<dbReference type="OrthoDB" id="5854875at2759"/>
<dbReference type="GO" id="GO:0005576">
    <property type="term" value="C:extracellular region"/>
    <property type="evidence" value="ECO:0007669"/>
    <property type="project" value="UniProtKB-SubCell"/>
</dbReference>
<dbReference type="InterPro" id="IPR000118">
    <property type="entry name" value="Granulin"/>
</dbReference>
<dbReference type="PROSITE" id="PS00799">
    <property type="entry name" value="GRANULINS"/>
    <property type="match status" value="2"/>
</dbReference>
<evidence type="ECO:0000256" key="4">
    <source>
        <dbReference type="ARBA" id="ARBA00023157"/>
    </source>
</evidence>
<protein>
    <submittedName>
        <fullName evidence="6">Granulin</fullName>
    </submittedName>
</protein>
<evidence type="ECO:0000256" key="2">
    <source>
        <dbReference type="ARBA" id="ARBA00010093"/>
    </source>
</evidence>
<dbReference type="PANTHER" id="PTHR12274">
    <property type="entry name" value="GRANULIN"/>
    <property type="match status" value="1"/>
</dbReference>
<feature type="non-terminal residue" evidence="6">
    <location>
        <position position="1"/>
    </location>
</feature>
<accession>A0A0B2W2D5</accession>
<dbReference type="SMART" id="SM00277">
    <property type="entry name" value="GRAN"/>
    <property type="match status" value="4"/>
</dbReference>
<dbReference type="OMA" id="CCRDGYH"/>
<dbReference type="Gene3D" id="2.10.25.160">
    <property type="entry name" value="Granulin"/>
    <property type="match status" value="4"/>
</dbReference>
<dbReference type="InterPro" id="IPR039036">
    <property type="entry name" value="Granulin_fam"/>
</dbReference>
<dbReference type="Pfam" id="PF00396">
    <property type="entry name" value="Granulin"/>
    <property type="match status" value="4"/>
</dbReference>
<dbReference type="Proteomes" id="UP000031036">
    <property type="component" value="Unassembled WGS sequence"/>
</dbReference>
<gene>
    <name evidence="6" type="primary">Grn</name>
    <name evidence="6" type="ORF">Tcan_00014</name>
</gene>
<dbReference type="InterPro" id="IPR037277">
    <property type="entry name" value="Granulin_sf"/>
</dbReference>
<evidence type="ECO:0000256" key="3">
    <source>
        <dbReference type="ARBA" id="ARBA00022525"/>
    </source>
</evidence>
<keyword evidence="7" id="KW-1185">Reference proteome</keyword>
<keyword evidence="4" id="KW-1015">Disulfide bond</keyword>
<dbReference type="EMBL" id="JPKZ01000263">
    <property type="protein sequence ID" value="KHN88158.1"/>
    <property type="molecule type" value="Genomic_DNA"/>
</dbReference>
<dbReference type="SUPFAM" id="SSF57277">
    <property type="entry name" value="Granulin repeat"/>
    <property type="match status" value="2"/>
</dbReference>